<dbReference type="SUPFAM" id="SSF53137">
    <property type="entry name" value="Translational machinery components"/>
    <property type="match status" value="1"/>
</dbReference>
<gene>
    <name evidence="6" type="ORF">M0813_23407</name>
</gene>
<dbReference type="SUPFAM" id="SSF55481">
    <property type="entry name" value="N-terminal domain of eukaryotic peptide chain release factor subunit 1, ERF1"/>
    <property type="match status" value="1"/>
</dbReference>
<evidence type="ECO:0000256" key="3">
    <source>
        <dbReference type="ARBA" id="ARBA00022490"/>
    </source>
</evidence>
<dbReference type="PANTHER" id="PTHR10113">
    <property type="entry name" value="PEPTIDE CHAIN RELEASE FACTOR SUBUNIT 1"/>
    <property type="match status" value="1"/>
</dbReference>
<dbReference type="InterPro" id="IPR005142">
    <property type="entry name" value="eRF1_3"/>
</dbReference>
<name>A0ABQ8Y8Y3_9EUKA</name>
<evidence type="ECO:0000256" key="2">
    <source>
        <dbReference type="ARBA" id="ARBA00005326"/>
    </source>
</evidence>
<keyword evidence="7" id="KW-1185">Reference proteome</keyword>
<evidence type="ECO:0000256" key="4">
    <source>
        <dbReference type="ARBA" id="ARBA00022917"/>
    </source>
</evidence>
<comment type="subcellular location">
    <subcellularLocation>
        <location evidence="1">Cytoplasm</location>
    </subcellularLocation>
</comment>
<dbReference type="Pfam" id="PF03463">
    <property type="entry name" value="eRF1_1"/>
    <property type="match status" value="1"/>
</dbReference>
<dbReference type="Gene3D" id="3.30.420.60">
    <property type="entry name" value="eRF1 domain 2"/>
    <property type="match status" value="1"/>
</dbReference>
<evidence type="ECO:0000256" key="1">
    <source>
        <dbReference type="ARBA" id="ARBA00004496"/>
    </source>
</evidence>
<dbReference type="Gene3D" id="3.30.960.10">
    <property type="entry name" value="eRF1 domain 1"/>
    <property type="match status" value="1"/>
</dbReference>
<evidence type="ECO:0000313" key="7">
    <source>
        <dbReference type="Proteomes" id="UP001150062"/>
    </source>
</evidence>
<keyword evidence="3" id="KW-0963">Cytoplasm</keyword>
<dbReference type="SMART" id="SM01194">
    <property type="entry name" value="eRF1_1"/>
    <property type="match status" value="1"/>
</dbReference>
<comment type="similarity">
    <text evidence="2">Belongs to the eukaryotic release factor 1 family.</text>
</comment>
<protein>
    <submittedName>
        <fullName evidence="6">Eukaryotic peptide chain release factor subunit 1</fullName>
    </submittedName>
</protein>
<proteinExistence type="inferred from homology"/>
<dbReference type="InterPro" id="IPR005141">
    <property type="entry name" value="eRF1_2"/>
</dbReference>
<keyword evidence="4" id="KW-0648">Protein biosynthesis</keyword>
<dbReference type="InterPro" id="IPR004403">
    <property type="entry name" value="Peptide_chain-rel_eRF1/aRF1"/>
</dbReference>
<reference evidence="6" key="1">
    <citation type="submission" date="2022-08" db="EMBL/GenBank/DDBJ databases">
        <title>Novel sulfate-reducing endosymbionts in the free-living metamonad Anaeramoeba.</title>
        <authorList>
            <person name="Jerlstrom-Hultqvist J."/>
            <person name="Cepicka I."/>
            <person name="Gallot-Lavallee L."/>
            <person name="Salas-Leiva D."/>
            <person name="Curtis B.A."/>
            <person name="Zahonova K."/>
            <person name="Pipaliya S."/>
            <person name="Dacks J."/>
            <person name="Roger A.J."/>
        </authorList>
    </citation>
    <scope>NUCLEOTIDE SEQUENCE</scope>
    <source>
        <strain evidence="6">Schooner1</strain>
    </source>
</reference>
<dbReference type="InterPro" id="IPR042226">
    <property type="entry name" value="eFR1_2_sf"/>
</dbReference>
<sequence>MNNNKKTKKQRSQNQSQEEIEFLKMKITLKKLRESIGIGTSVITMIMPAGRDQLSKATHHIIDELGKAKNIKSRKNKQSVITALLSAQNKLKMITHLPKNGLALFCGAVEDPDGKERKTSVMIEPLKPVRQKVYLCDKRFHTEVLERQLVETDKYGFIIIDGHGCLFGTLSGSVKTVLHKFTVDLPKKHNKGGQSKERFQRQRLEARHNYIRKVSEQSKKCFFKDGKIAIKGIVLAGSADLKKVLNSSDLLDYRLRDKIISVVDINYGFNNGFTQAINLTQEKLNSLKLIKEKKIVNQLFDNIRLGNNKTAIGAKETISALTDGMVETLIVWDSLEMMRYEVVNTENEKSYLHLSKKESEKSSNFIDRKLKTPLKILSKIDLFEWLLENYSNYSSNISVVTDNSSEGSQFVQGFNGIAAILRYAKSFDYDSDDDDSDNFDFFNDNSDLSEDSEFSESDSINNNQKAVTTKKKIVVNNIQKSPKKNIRKSLSKISPIIKNGALIIKDTGKERLEGPDYSQYLIPINPHKKVDCELFIRLLLFDKQLKIS</sequence>
<dbReference type="EMBL" id="JAOAOG010000195">
    <property type="protein sequence ID" value="KAJ6241216.1"/>
    <property type="molecule type" value="Genomic_DNA"/>
</dbReference>
<dbReference type="Pfam" id="PF03465">
    <property type="entry name" value="eRF1_3"/>
    <property type="match status" value="1"/>
</dbReference>
<evidence type="ECO:0000259" key="5">
    <source>
        <dbReference type="SMART" id="SM01194"/>
    </source>
</evidence>
<dbReference type="InterPro" id="IPR005140">
    <property type="entry name" value="eRF1_Pelota-like_N"/>
</dbReference>
<comment type="caution">
    <text evidence="6">The sequence shown here is derived from an EMBL/GenBank/DDBJ whole genome shotgun (WGS) entry which is preliminary data.</text>
</comment>
<accession>A0ABQ8Y8Y3</accession>
<organism evidence="6 7">
    <name type="scientific">Anaeramoeba flamelloides</name>
    <dbReference type="NCBI Taxonomy" id="1746091"/>
    <lineage>
        <taxon>Eukaryota</taxon>
        <taxon>Metamonada</taxon>
        <taxon>Anaeramoebidae</taxon>
        <taxon>Anaeramoeba</taxon>
    </lineage>
</organism>
<dbReference type="InterPro" id="IPR024049">
    <property type="entry name" value="eRF1_1_sf"/>
</dbReference>
<dbReference type="Pfam" id="PF03464">
    <property type="entry name" value="eRF1_2"/>
    <property type="match status" value="1"/>
</dbReference>
<dbReference type="NCBIfam" id="TIGR03676">
    <property type="entry name" value="aRF1_eRF1"/>
    <property type="match status" value="1"/>
</dbReference>
<dbReference type="Proteomes" id="UP001150062">
    <property type="component" value="Unassembled WGS sequence"/>
</dbReference>
<evidence type="ECO:0000313" key="6">
    <source>
        <dbReference type="EMBL" id="KAJ6241216.1"/>
    </source>
</evidence>
<feature type="domain" description="eRF1/Pelota-like N-terminal" evidence="5">
    <location>
        <begin position="15"/>
        <end position="150"/>
    </location>
</feature>
<dbReference type="Gene3D" id="3.30.1330.30">
    <property type="match status" value="1"/>
</dbReference>
<dbReference type="InterPro" id="IPR029064">
    <property type="entry name" value="Ribosomal_eL30-like_sf"/>
</dbReference>
<dbReference type="SUPFAM" id="SSF55315">
    <property type="entry name" value="L30e-like"/>
    <property type="match status" value="1"/>
</dbReference>